<gene>
    <name evidence="2" type="ORF">ACFSCY_38370</name>
</gene>
<protein>
    <recommendedName>
        <fullName evidence="1">T3SS peptide-binding chaperone domain-containing protein</fullName>
    </recommendedName>
</protein>
<reference evidence="3" key="1">
    <citation type="journal article" date="2019" name="Int. J. Syst. Evol. Microbiol.">
        <title>The Global Catalogue of Microorganisms (GCM) 10K type strain sequencing project: providing services to taxonomists for standard genome sequencing and annotation.</title>
        <authorList>
            <consortium name="The Broad Institute Genomics Platform"/>
            <consortium name="The Broad Institute Genome Sequencing Center for Infectious Disease"/>
            <person name="Wu L."/>
            <person name="Ma J."/>
        </authorList>
    </citation>
    <scope>NUCLEOTIDE SEQUENCE [LARGE SCALE GENOMIC DNA]</scope>
    <source>
        <strain evidence="3">JCM 12165</strain>
    </source>
</reference>
<organism evidence="2 3">
    <name type="scientific">Pseudonocardia aurantiaca</name>
    <dbReference type="NCBI Taxonomy" id="75290"/>
    <lineage>
        <taxon>Bacteria</taxon>
        <taxon>Bacillati</taxon>
        <taxon>Actinomycetota</taxon>
        <taxon>Actinomycetes</taxon>
        <taxon>Pseudonocardiales</taxon>
        <taxon>Pseudonocardiaceae</taxon>
        <taxon>Pseudonocardia</taxon>
    </lineage>
</organism>
<evidence type="ECO:0000313" key="2">
    <source>
        <dbReference type="EMBL" id="MFD1535287.1"/>
    </source>
</evidence>
<name>A0ABW4FY73_9PSEU</name>
<evidence type="ECO:0000259" key="1">
    <source>
        <dbReference type="Pfam" id="PF22553"/>
    </source>
</evidence>
<dbReference type="Proteomes" id="UP001597145">
    <property type="component" value="Unassembled WGS sequence"/>
</dbReference>
<dbReference type="EMBL" id="JBHUCP010000052">
    <property type="protein sequence ID" value="MFD1535287.1"/>
    <property type="molecule type" value="Genomic_DNA"/>
</dbReference>
<proteinExistence type="predicted"/>
<comment type="caution">
    <text evidence="2">The sequence shown here is derived from an EMBL/GenBank/DDBJ whole genome shotgun (WGS) entry which is preliminary data.</text>
</comment>
<dbReference type="RefSeq" id="WP_343981440.1">
    <property type="nucleotide sequence ID" value="NZ_BAAAJG010000014.1"/>
</dbReference>
<dbReference type="Pfam" id="PF22553">
    <property type="entry name" value="TY-Chap2"/>
    <property type="match status" value="1"/>
</dbReference>
<sequence length="230" mass="25575">MSEIAPRFVIAQSWWIASEIVRRHPELRLIETHPGGGLYDCLTIVGPGPHPASLIQLNRQGRIHVSARAEFEPIEWQEVLRSADAHDVVRRLEAGAGFRSPTTTPASTPAVLGYRVISRVLSSLVNDKRQWDARNGQLDSADGAFEPNPQLQQFPTVREAASQRRADDILGQPHYRFWVLSGDAEPLAVVDSDGGLHLRDRPHVRLPRLYRESGRSLTALIASVFGSFLP</sequence>
<keyword evidence="3" id="KW-1185">Reference proteome</keyword>
<dbReference type="InterPro" id="IPR054445">
    <property type="entry name" value="T3SS_chaperone_dom"/>
</dbReference>
<accession>A0ABW4FY73</accession>
<evidence type="ECO:0000313" key="3">
    <source>
        <dbReference type="Proteomes" id="UP001597145"/>
    </source>
</evidence>
<feature type="domain" description="T3SS peptide-binding chaperone" evidence="1">
    <location>
        <begin position="11"/>
        <end position="230"/>
    </location>
</feature>